<name>A0ABD5IW84_9BACL</name>
<dbReference type="EMBL" id="JARTLI010000013">
    <property type="protein sequence ID" value="MED5052123.1"/>
    <property type="molecule type" value="Genomic_DNA"/>
</dbReference>
<dbReference type="AlphaFoldDB" id="A0ABD5IW84"/>
<dbReference type="Proteomes" id="UP001339962">
    <property type="component" value="Unassembled WGS sequence"/>
</dbReference>
<proteinExistence type="predicted"/>
<evidence type="ECO:0000313" key="2">
    <source>
        <dbReference type="EMBL" id="MED5052123.1"/>
    </source>
</evidence>
<reference evidence="1 3" key="1">
    <citation type="submission" date="2023-01" db="EMBL/GenBank/DDBJ databases">
        <title>Genome-based reclassification of Anoxybacillus geothermalis as a later heterotypic synonym of Anoxybacillus rupiensis.</title>
        <authorList>
            <person name="Inan Bektas K."/>
            <person name="Canakci S."/>
            <person name="Belduz A.A."/>
            <person name="Guler H.H."/>
        </authorList>
    </citation>
    <scope>NUCLEOTIDE SEQUENCE [LARGE SCALE GENOMIC DNA]</scope>
    <source>
        <strain evidence="1 3">DSM 17127</strain>
    </source>
</reference>
<accession>A0ABD5IW84</accession>
<dbReference type="EMBL" id="JAQOTG010000001">
    <property type="protein sequence ID" value="MDE8562494.1"/>
    <property type="molecule type" value="Genomic_DNA"/>
</dbReference>
<evidence type="ECO:0000313" key="3">
    <source>
        <dbReference type="Proteomes" id="UP001213979"/>
    </source>
</evidence>
<keyword evidence="3" id="KW-1185">Reference proteome</keyword>
<dbReference type="Proteomes" id="UP001213979">
    <property type="component" value="Unassembled WGS sequence"/>
</dbReference>
<organism evidence="2 4">
    <name type="scientific">Anoxybacteroides rupiense</name>
    <dbReference type="NCBI Taxonomy" id="311460"/>
    <lineage>
        <taxon>Bacteria</taxon>
        <taxon>Bacillati</taxon>
        <taxon>Bacillota</taxon>
        <taxon>Bacilli</taxon>
        <taxon>Bacillales</taxon>
        <taxon>Anoxybacillaceae</taxon>
        <taxon>Anoxybacteroides</taxon>
    </lineage>
</organism>
<evidence type="ECO:0000313" key="4">
    <source>
        <dbReference type="Proteomes" id="UP001339962"/>
    </source>
</evidence>
<reference evidence="2 4" key="2">
    <citation type="submission" date="2023-03" db="EMBL/GenBank/DDBJ databases">
        <title>Bacillus Genome Sequencing.</title>
        <authorList>
            <person name="Dunlap C."/>
        </authorList>
    </citation>
    <scope>NUCLEOTIDE SEQUENCE [LARGE SCALE GENOMIC DNA]</scope>
    <source>
        <strain evidence="2 4">NRS-38</strain>
    </source>
</reference>
<dbReference type="RefSeq" id="WP_066145691.1">
    <property type="nucleotide sequence ID" value="NZ_JACIDF010000002.1"/>
</dbReference>
<comment type="caution">
    <text evidence="2">The sequence shown here is derived from an EMBL/GenBank/DDBJ whole genome shotgun (WGS) entry which is preliminary data.</text>
</comment>
<gene>
    <name evidence="2" type="ORF">P9850_09685</name>
    <name evidence="1" type="ORF">PNH38_01195</name>
</gene>
<protein>
    <submittedName>
        <fullName evidence="2">Uncharacterized protein</fullName>
    </submittedName>
</protein>
<evidence type="ECO:0000313" key="1">
    <source>
        <dbReference type="EMBL" id="MDE8562494.1"/>
    </source>
</evidence>
<sequence length="110" mass="13215">MMLYDLHNKLYYQAINTSKPKMAMSQQGRSWGYVIKRLNGEQTKFWIDFTRGRFMYFEYQGKWYRVQYLQSNYKKNAHDVCQGLMIDLIIDGKELKLIKGNIKKMPLLAM</sequence>